<feature type="transmembrane region" description="Helical" evidence="1">
    <location>
        <begin position="99"/>
        <end position="116"/>
    </location>
</feature>
<feature type="transmembrane region" description="Helical" evidence="1">
    <location>
        <begin position="71"/>
        <end position="93"/>
    </location>
</feature>
<evidence type="ECO:0000313" key="2">
    <source>
        <dbReference type="EMBL" id="RRH90209.1"/>
    </source>
</evidence>
<feature type="transmembrane region" description="Helical" evidence="1">
    <location>
        <begin position="240"/>
        <end position="257"/>
    </location>
</feature>
<name>A0A3P3EUX9_9HYPH</name>
<feature type="transmembrane region" description="Helical" evidence="1">
    <location>
        <begin position="422"/>
        <end position="443"/>
    </location>
</feature>
<feature type="transmembrane region" description="Helical" evidence="1">
    <location>
        <begin position="364"/>
        <end position="388"/>
    </location>
</feature>
<evidence type="ECO:0000313" key="3">
    <source>
        <dbReference type="Proteomes" id="UP000273786"/>
    </source>
</evidence>
<keyword evidence="1" id="KW-0812">Transmembrane</keyword>
<reference evidence="2 3" key="1">
    <citation type="submission" date="2018-11" db="EMBL/GenBank/DDBJ databases">
        <title>the genome of Mesorhizobium tamadayense DSM 28320.</title>
        <authorList>
            <person name="Gao J."/>
        </authorList>
    </citation>
    <scope>NUCLEOTIDE SEQUENCE [LARGE SCALE GENOMIC DNA]</scope>
    <source>
        <strain evidence="2 3">DSM 28320</strain>
    </source>
</reference>
<dbReference type="Proteomes" id="UP000273786">
    <property type="component" value="Unassembled WGS sequence"/>
</dbReference>
<keyword evidence="1" id="KW-0472">Membrane</keyword>
<comment type="caution">
    <text evidence="2">The sequence shown here is derived from an EMBL/GenBank/DDBJ whole genome shotgun (WGS) entry which is preliminary data.</text>
</comment>
<accession>A0A3P3EUX9</accession>
<keyword evidence="3" id="KW-1185">Reference proteome</keyword>
<dbReference type="RefSeq" id="WP_125006455.1">
    <property type="nucleotide sequence ID" value="NZ_RQXT01000070.1"/>
</dbReference>
<dbReference type="EMBL" id="RQXT01000070">
    <property type="protein sequence ID" value="RRH90209.1"/>
    <property type="molecule type" value="Genomic_DNA"/>
</dbReference>
<feature type="transmembrane region" description="Helical" evidence="1">
    <location>
        <begin position="136"/>
        <end position="158"/>
    </location>
</feature>
<protein>
    <recommendedName>
        <fullName evidence="4">O-antigen ligase domain-containing protein</fullName>
    </recommendedName>
</protein>
<proteinExistence type="predicted"/>
<feature type="transmembrane region" description="Helical" evidence="1">
    <location>
        <begin position="213"/>
        <end position="233"/>
    </location>
</feature>
<feature type="transmembrane region" description="Helical" evidence="1">
    <location>
        <begin position="287"/>
        <end position="308"/>
    </location>
</feature>
<keyword evidence="1" id="KW-1133">Transmembrane helix</keyword>
<organism evidence="2 3">
    <name type="scientific">Mesorhizobium tamadayense</name>
    <dbReference type="NCBI Taxonomy" id="425306"/>
    <lineage>
        <taxon>Bacteria</taxon>
        <taxon>Pseudomonadati</taxon>
        <taxon>Pseudomonadota</taxon>
        <taxon>Alphaproteobacteria</taxon>
        <taxon>Hyphomicrobiales</taxon>
        <taxon>Phyllobacteriaceae</taxon>
        <taxon>Mesorhizobium</taxon>
    </lineage>
</organism>
<dbReference type="OrthoDB" id="8056297at2"/>
<feature type="transmembrane region" description="Helical" evidence="1">
    <location>
        <begin position="38"/>
        <end position="59"/>
    </location>
</feature>
<evidence type="ECO:0000256" key="1">
    <source>
        <dbReference type="SAM" id="Phobius"/>
    </source>
</evidence>
<dbReference type="AlphaFoldDB" id="A0A3P3EUX9"/>
<feature type="transmembrane region" description="Helical" evidence="1">
    <location>
        <begin position="263"/>
        <end position="280"/>
    </location>
</feature>
<feature type="transmembrane region" description="Helical" evidence="1">
    <location>
        <begin position="400"/>
        <end position="416"/>
    </location>
</feature>
<sequence>MSMSAAPSRLVAASRRREKGYAQFTEAAFSILLLGLPIWWALGIGFVMPMLLALVLLITRPSANLHFTLGDCLLAFIIVALTGSAFVNGLIIAQKPLRFAAAIYNVAIWASALIIVQQFRALLQDAGDRRRRILHYASWSFVVLISLTWGAFVFAYAVGQFDLQFPSLFGAIAGNRIPDSAPLIRQSTTITLTIADWGLHETPMPRIGIYGPYPNATAIIIAILGVLALLHLHNRGGRRALFAPLLEGLITATLAISLSRSVLAGWLAGLVVAGIAFGSPCQRLASFAAVAAVLLLPLLADLSSLTTYRQYSTDSRTDNYLRAVVETLDNNPVFGLGIKPREEISHIAVGSHSTFISAFTKGGVLGLSLVAAYLLVLPAIRWLGLAAAAKRLPVAARTQLRLLLTLQITLWAWLVFEDIDAPAIASTLIFLFIAYSEFLAASLQSARRVALQSPIRQSLRS</sequence>
<evidence type="ECO:0008006" key="4">
    <source>
        <dbReference type="Google" id="ProtNLM"/>
    </source>
</evidence>
<gene>
    <name evidence="2" type="ORF">EH240_33125</name>
</gene>